<comment type="caution">
    <text evidence="2">The sequence shown here is derived from an EMBL/GenBank/DDBJ whole genome shotgun (WGS) entry which is preliminary data.</text>
</comment>
<gene>
    <name evidence="2" type="ORF">ALQ84_200322</name>
</gene>
<proteinExistence type="predicted"/>
<organism evidence="2 3">
    <name type="scientific">Pseudomonas caricapapayae</name>
    <dbReference type="NCBI Taxonomy" id="46678"/>
    <lineage>
        <taxon>Bacteria</taxon>
        <taxon>Pseudomonadati</taxon>
        <taxon>Pseudomonadota</taxon>
        <taxon>Gammaproteobacteria</taxon>
        <taxon>Pseudomonadales</taxon>
        <taxon>Pseudomonadaceae</taxon>
        <taxon>Pseudomonas</taxon>
    </lineage>
</organism>
<evidence type="ECO:0000256" key="1">
    <source>
        <dbReference type="SAM" id="Phobius"/>
    </source>
</evidence>
<keyword evidence="1" id="KW-0472">Membrane</keyword>
<keyword evidence="1" id="KW-1133">Transmembrane helix</keyword>
<evidence type="ECO:0000313" key="3">
    <source>
        <dbReference type="Proteomes" id="UP000278587"/>
    </source>
</evidence>
<dbReference type="EMBL" id="RBOC01000173">
    <property type="protein sequence ID" value="RMM05123.1"/>
    <property type="molecule type" value="Genomic_DNA"/>
</dbReference>
<dbReference type="AlphaFoldDB" id="A0A3M3AXD4"/>
<evidence type="ECO:0000313" key="2">
    <source>
        <dbReference type="EMBL" id="RMM05123.1"/>
    </source>
</evidence>
<keyword evidence="1" id="KW-0812">Transmembrane</keyword>
<reference evidence="2 3" key="1">
    <citation type="submission" date="2018-08" db="EMBL/GenBank/DDBJ databases">
        <title>Recombination of ecologically and evolutionarily significant loci maintains genetic cohesion in the Pseudomonas syringae species complex.</title>
        <authorList>
            <person name="Dillon M."/>
            <person name="Thakur S."/>
            <person name="Almeida R.N.D."/>
            <person name="Weir B.S."/>
            <person name="Guttman D.S."/>
        </authorList>
    </citation>
    <scope>NUCLEOTIDE SEQUENCE [LARGE SCALE GENOMIC DNA]</scope>
    <source>
        <strain evidence="2 3">ICMP 4086</strain>
    </source>
</reference>
<dbReference type="Proteomes" id="UP000278587">
    <property type="component" value="Unassembled WGS sequence"/>
</dbReference>
<protein>
    <submittedName>
        <fullName evidence="2">Uncharacterized protein</fullName>
    </submittedName>
</protein>
<sequence>MNHVITVVYYFVFSVLLVGCSNGLTQASAPPRSIGWHRDLIF</sequence>
<feature type="transmembrane region" description="Helical" evidence="1">
    <location>
        <begin position="6"/>
        <end position="24"/>
    </location>
</feature>
<name>A0A3M3AXD4_9PSED</name>
<accession>A0A3M3AXD4</accession>